<protein>
    <recommendedName>
        <fullName evidence="5">SCN5A-like C-terminal IQ motif domain-containing protein</fullName>
    </recommendedName>
</protein>
<dbReference type="Gene3D" id="1.20.5.1190">
    <property type="entry name" value="iswi atpase"/>
    <property type="match status" value="1"/>
</dbReference>
<evidence type="ECO:0000256" key="3">
    <source>
        <dbReference type="ARBA" id="ARBA00023136"/>
    </source>
</evidence>
<dbReference type="Pfam" id="PF24609">
    <property type="entry name" value="IQ_SCN5A_C"/>
    <property type="match status" value="1"/>
</dbReference>
<keyword evidence="7" id="KW-1185">Reference proteome</keyword>
<sequence>MDNLRGPMEERFMASNPSKLSYEPITTTLRRKLEDSSAAVIQRAYRNYAQRQWDERPAPDTELEETAVDIDINHTADKSNPEKNGITPTSASPTPTPANCLNGNKYDNDSSEKDVVCKKDDT</sequence>
<organism evidence="6 7">
    <name type="scientific">Mugilogobius chulae</name>
    <name type="common">yellowstripe goby</name>
    <dbReference type="NCBI Taxonomy" id="88201"/>
    <lineage>
        <taxon>Eukaryota</taxon>
        <taxon>Metazoa</taxon>
        <taxon>Chordata</taxon>
        <taxon>Craniata</taxon>
        <taxon>Vertebrata</taxon>
        <taxon>Euteleostomi</taxon>
        <taxon>Actinopterygii</taxon>
        <taxon>Neopterygii</taxon>
        <taxon>Teleostei</taxon>
        <taxon>Neoteleostei</taxon>
        <taxon>Acanthomorphata</taxon>
        <taxon>Gobiaria</taxon>
        <taxon>Gobiiformes</taxon>
        <taxon>Gobioidei</taxon>
        <taxon>Gobiidae</taxon>
        <taxon>Gobionellinae</taxon>
        <taxon>Mugilogobius</taxon>
    </lineage>
</organism>
<name>A0AAW0P8W1_9GOBI</name>
<dbReference type="AlphaFoldDB" id="A0AAW0P8W1"/>
<reference evidence="7" key="1">
    <citation type="submission" date="2024-04" db="EMBL/GenBank/DDBJ databases">
        <title>Salinicola lusitanus LLJ914,a marine bacterium isolated from the Okinawa Trough.</title>
        <authorList>
            <person name="Li J."/>
        </authorList>
    </citation>
    <scope>NUCLEOTIDE SEQUENCE [LARGE SCALE GENOMIC DNA]</scope>
</reference>
<evidence type="ECO:0000259" key="5">
    <source>
        <dbReference type="Pfam" id="PF24609"/>
    </source>
</evidence>
<dbReference type="InterPro" id="IPR058542">
    <property type="entry name" value="IQ_SCN5A_C"/>
</dbReference>
<proteinExistence type="predicted"/>
<feature type="domain" description="SCN5A-like C-terminal IQ motif" evidence="5">
    <location>
        <begin position="27"/>
        <end position="51"/>
    </location>
</feature>
<feature type="compositionally biased region" description="Basic and acidic residues" evidence="4">
    <location>
        <begin position="106"/>
        <end position="122"/>
    </location>
</feature>
<evidence type="ECO:0000313" key="6">
    <source>
        <dbReference type="EMBL" id="KAK7913140.1"/>
    </source>
</evidence>
<feature type="compositionally biased region" description="Basic and acidic residues" evidence="4">
    <location>
        <begin position="71"/>
        <end position="81"/>
    </location>
</feature>
<comment type="caution">
    <text evidence="6">The sequence shown here is derived from an EMBL/GenBank/DDBJ whole genome shotgun (WGS) entry which is preliminary data.</text>
</comment>
<gene>
    <name evidence="6" type="ORF">WMY93_013351</name>
</gene>
<feature type="region of interest" description="Disordered" evidence="4">
    <location>
        <begin position="50"/>
        <end position="122"/>
    </location>
</feature>
<keyword evidence="2" id="KW-1003">Cell membrane</keyword>
<comment type="subcellular location">
    <subcellularLocation>
        <location evidence="1">Cell membrane</location>
    </subcellularLocation>
</comment>
<dbReference type="Proteomes" id="UP001460270">
    <property type="component" value="Unassembled WGS sequence"/>
</dbReference>
<evidence type="ECO:0000256" key="4">
    <source>
        <dbReference type="SAM" id="MobiDB-lite"/>
    </source>
</evidence>
<accession>A0AAW0P8W1</accession>
<evidence type="ECO:0000256" key="1">
    <source>
        <dbReference type="ARBA" id="ARBA00004236"/>
    </source>
</evidence>
<dbReference type="EMBL" id="JBBPFD010000009">
    <property type="protein sequence ID" value="KAK7913140.1"/>
    <property type="molecule type" value="Genomic_DNA"/>
</dbReference>
<evidence type="ECO:0000313" key="7">
    <source>
        <dbReference type="Proteomes" id="UP001460270"/>
    </source>
</evidence>
<evidence type="ECO:0000256" key="2">
    <source>
        <dbReference type="ARBA" id="ARBA00022475"/>
    </source>
</evidence>
<keyword evidence="3" id="KW-0472">Membrane</keyword>